<dbReference type="InterPro" id="IPR047021">
    <property type="entry name" value="REXO1/3/4-like"/>
</dbReference>
<proteinExistence type="inferred from homology"/>
<keyword evidence="7" id="KW-0539">Nucleus</keyword>
<dbReference type="AlphaFoldDB" id="A0A9N9F0T3"/>
<feature type="domain" description="Exonuclease" evidence="10">
    <location>
        <begin position="75"/>
        <end position="237"/>
    </location>
</feature>
<dbReference type="FunFam" id="3.30.420.10:FF:000007">
    <property type="entry name" value="Interferon-stimulated exonuclease gene 20"/>
    <property type="match status" value="1"/>
</dbReference>
<dbReference type="CDD" id="cd06144">
    <property type="entry name" value="REX4_like"/>
    <property type="match status" value="1"/>
</dbReference>
<feature type="compositionally biased region" description="Polar residues" evidence="9">
    <location>
        <begin position="24"/>
        <end position="33"/>
    </location>
</feature>
<organism evidence="11 12">
    <name type="scientific">Paraglomus occultum</name>
    <dbReference type="NCBI Taxonomy" id="144539"/>
    <lineage>
        <taxon>Eukaryota</taxon>
        <taxon>Fungi</taxon>
        <taxon>Fungi incertae sedis</taxon>
        <taxon>Mucoromycota</taxon>
        <taxon>Glomeromycotina</taxon>
        <taxon>Glomeromycetes</taxon>
        <taxon>Paraglomerales</taxon>
        <taxon>Paraglomeraceae</taxon>
        <taxon>Paraglomus</taxon>
    </lineage>
</organism>
<keyword evidence="12" id="KW-1185">Reference proteome</keyword>
<dbReference type="PANTHER" id="PTHR12801">
    <property type="entry name" value="RNA EXONUCLEASE REXO1 / RECO3 FAMILY MEMBER-RELATED"/>
    <property type="match status" value="1"/>
</dbReference>
<evidence type="ECO:0000256" key="8">
    <source>
        <dbReference type="ARBA" id="ARBA00025599"/>
    </source>
</evidence>
<keyword evidence="6" id="KW-0269">Exonuclease</keyword>
<comment type="function">
    <text evidence="8">Exoribonuclease involved in ribosome biosynthesis. Involved in the processing of ITS1, the internal transcribed spacer localized between the 18S and 5.8S rRNAs.</text>
</comment>
<comment type="caution">
    <text evidence="11">The sequence shown here is derived from an EMBL/GenBank/DDBJ whole genome shotgun (WGS) entry which is preliminary data.</text>
</comment>
<evidence type="ECO:0000259" key="10">
    <source>
        <dbReference type="SMART" id="SM00479"/>
    </source>
</evidence>
<evidence type="ECO:0000256" key="7">
    <source>
        <dbReference type="ARBA" id="ARBA00023242"/>
    </source>
</evidence>
<protein>
    <recommendedName>
        <fullName evidence="3">RNA exonuclease 4</fullName>
    </recommendedName>
</protein>
<dbReference type="Proteomes" id="UP000789572">
    <property type="component" value="Unassembled WGS sequence"/>
</dbReference>
<dbReference type="InterPro" id="IPR012337">
    <property type="entry name" value="RNaseH-like_sf"/>
</dbReference>
<accession>A0A9N9F0T3</accession>
<dbReference type="Gene3D" id="3.30.420.10">
    <property type="entry name" value="Ribonuclease H-like superfamily/Ribonuclease H"/>
    <property type="match status" value="1"/>
</dbReference>
<keyword evidence="4" id="KW-0540">Nuclease</keyword>
<keyword evidence="5" id="KW-0378">Hydrolase</keyword>
<gene>
    <name evidence="11" type="ORF">POCULU_LOCUS2631</name>
</gene>
<dbReference type="InterPro" id="IPR036397">
    <property type="entry name" value="RNaseH_sf"/>
</dbReference>
<dbReference type="GO" id="GO:0008408">
    <property type="term" value="F:3'-5' exonuclease activity"/>
    <property type="evidence" value="ECO:0007669"/>
    <property type="project" value="InterPro"/>
</dbReference>
<evidence type="ECO:0000313" key="12">
    <source>
        <dbReference type="Proteomes" id="UP000789572"/>
    </source>
</evidence>
<comment type="subcellular location">
    <subcellularLocation>
        <location evidence="1">Nucleus</location>
    </subcellularLocation>
</comment>
<evidence type="ECO:0000256" key="5">
    <source>
        <dbReference type="ARBA" id="ARBA00022801"/>
    </source>
</evidence>
<dbReference type="SUPFAM" id="SSF53098">
    <property type="entry name" value="Ribonuclease H-like"/>
    <property type="match status" value="1"/>
</dbReference>
<dbReference type="SMART" id="SM00479">
    <property type="entry name" value="EXOIII"/>
    <property type="match status" value="1"/>
</dbReference>
<reference evidence="11" key="1">
    <citation type="submission" date="2021-06" db="EMBL/GenBank/DDBJ databases">
        <authorList>
            <person name="Kallberg Y."/>
            <person name="Tangrot J."/>
            <person name="Rosling A."/>
        </authorList>
    </citation>
    <scope>NUCLEOTIDE SEQUENCE</scope>
    <source>
        <strain evidence="11">IA702</strain>
    </source>
</reference>
<evidence type="ECO:0000256" key="9">
    <source>
        <dbReference type="SAM" id="MobiDB-lite"/>
    </source>
</evidence>
<evidence type="ECO:0000313" key="11">
    <source>
        <dbReference type="EMBL" id="CAG8502208.1"/>
    </source>
</evidence>
<dbReference type="GO" id="GO:0006364">
    <property type="term" value="P:rRNA processing"/>
    <property type="evidence" value="ECO:0007669"/>
    <property type="project" value="InterPro"/>
</dbReference>
<dbReference type="InterPro" id="IPR013520">
    <property type="entry name" value="Ribonucl_H"/>
</dbReference>
<dbReference type="InterPro" id="IPR037431">
    <property type="entry name" value="REX4_DEDDh_dom"/>
</dbReference>
<dbReference type="GO" id="GO:0003676">
    <property type="term" value="F:nucleic acid binding"/>
    <property type="evidence" value="ECO:0007669"/>
    <property type="project" value="InterPro"/>
</dbReference>
<dbReference type="PANTHER" id="PTHR12801:SF158">
    <property type="entry name" value="RNA EXONUCLEASE 4"/>
    <property type="match status" value="1"/>
</dbReference>
<evidence type="ECO:0000256" key="1">
    <source>
        <dbReference type="ARBA" id="ARBA00004123"/>
    </source>
</evidence>
<feature type="compositionally biased region" description="Basic residues" evidence="9">
    <location>
        <begin position="1"/>
        <end position="23"/>
    </location>
</feature>
<dbReference type="Pfam" id="PF00929">
    <property type="entry name" value="RNase_T"/>
    <property type="match status" value="1"/>
</dbReference>
<comment type="similarity">
    <text evidence="2">Belongs to the REXO4 family.</text>
</comment>
<feature type="region of interest" description="Disordered" evidence="9">
    <location>
        <begin position="1"/>
        <end position="39"/>
    </location>
</feature>
<evidence type="ECO:0000256" key="6">
    <source>
        <dbReference type="ARBA" id="ARBA00022839"/>
    </source>
</evidence>
<dbReference type="EMBL" id="CAJVPJ010000255">
    <property type="protein sequence ID" value="CAG8502208.1"/>
    <property type="molecule type" value="Genomic_DNA"/>
</dbReference>
<name>A0A9N9F0T3_9GLOM</name>
<evidence type="ECO:0000256" key="3">
    <source>
        <dbReference type="ARBA" id="ARBA00016937"/>
    </source>
</evidence>
<evidence type="ECO:0000256" key="4">
    <source>
        <dbReference type="ARBA" id="ARBA00022722"/>
    </source>
</evidence>
<dbReference type="GO" id="GO:0005634">
    <property type="term" value="C:nucleus"/>
    <property type="evidence" value="ECO:0007669"/>
    <property type="project" value="UniProtKB-SubCell"/>
</dbReference>
<evidence type="ECO:0000256" key="2">
    <source>
        <dbReference type="ARBA" id="ARBA00010489"/>
    </source>
</evidence>
<sequence>MFSTNKKRRQNSQKTFAIKRRKSTGSTYEPTDSNKGKSKIVTVKDDLKQNWNSTNASSSHTTDETNTGKLTKVGKYIAIDCEMVGVGFEGQRSALARVSIVNYNGVVIYDKYVRPIERITDFRTEISGITPKLLVDAHEFKQVQQEVAELIKSKIVVGHALHHDFKALLLDHPRMMTRDTSIYRIFRTKYARGKPPSLKKLAQEELGLTIQENKHSSVEDAKICMLLFRKHKHEWEQSIFTKTHRVAKKSKSNQAREQHTV</sequence>
<dbReference type="OrthoDB" id="8191639at2759"/>